<sequence>MSANDGGTVRLRPYFSTPSGAAPPKAPPGQDKFGEMLKRRQQQDGLLRELTRRAEKPPWNPSFSTAFRLIILIRVAAAMYTSVTMDCDEVFNYWEPLHFMLYGYGFQTWEYSPLYAIRSWFYLALHAWPGWLVSSIHTHDKRPVFFALRIMLGFVSSAAEARFYRAIVESVNVRVGRYTLILMIFSAGMWNAATTFLPSTFAMYASMLAYSFAMSPVSSSFQRTVLATVCFAAGAIVGWPFSIVLAVPFVFEELVLSGAQTVKPGQAAIWARDRFARLFAAGLVASLVLLVAIAFDSFWYEKLVVAPLNIVTYNILATSPESGPQIYGVEPWYFYLFNLALNFNLALPLSLVSLPVLAFSRLFDSKRISSGLSHKDRTSNAVLVAVRLAPWYIWLGLLSSQPHKEERFMFPAYPLLCFNAAVTLYCIRGWIEKVYTGYTKSAFKASQTKIFARFTMAILTLATLLSASRILAVQRYYHAPMDVAFHFSTIELPTLALKRFPELYPQVLSDRSKDYATAIASAEEFVDLAPLRSLNISICYGKEWYRFTGHHTIPNEVSANFIASDFHGQLPKKFESAIQTGWQGRQSVASKIPTGFNAVNREETEGRFVSIETCSYLVDLDYLHRPAPDASSLEKRYAIDPAWERVICFDFLDSQLTPQLSRALWLPIPHYRRQVVYGDYCLLRNSALL</sequence>
<keyword evidence="8 10" id="KW-1133">Transmembrane helix</keyword>
<feature type="transmembrane region" description="Helical" evidence="10">
    <location>
        <begin position="278"/>
        <end position="300"/>
    </location>
</feature>
<evidence type="ECO:0000256" key="3">
    <source>
        <dbReference type="ARBA" id="ARBA00007063"/>
    </source>
</evidence>
<comment type="caution">
    <text evidence="12">The sequence shown here is derived from an EMBL/GenBank/DDBJ whole genome shotgun (WGS) entry which is preliminary data.</text>
</comment>
<evidence type="ECO:0000256" key="11">
    <source>
        <dbReference type="SAM" id="MobiDB-lite"/>
    </source>
</evidence>
<feature type="transmembrane region" description="Helical" evidence="10">
    <location>
        <begin position="380"/>
        <end position="398"/>
    </location>
</feature>
<feature type="transmembrane region" description="Helical" evidence="10">
    <location>
        <begin position="332"/>
        <end position="359"/>
    </location>
</feature>
<evidence type="ECO:0000313" key="13">
    <source>
        <dbReference type="Proteomes" id="UP000009131"/>
    </source>
</evidence>
<dbReference type="GO" id="GO:0005789">
    <property type="term" value="C:endoplasmic reticulum membrane"/>
    <property type="evidence" value="ECO:0007669"/>
    <property type="project" value="UniProtKB-SubCell"/>
</dbReference>
<evidence type="ECO:0000256" key="10">
    <source>
        <dbReference type="RuleBase" id="RU363075"/>
    </source>
</evidence>
<reference evidence="12 13" key="2">
    <citation type="journal article" date="2012" name="Open Biol.">
        <title>Characteristics of nucleosomes and linker DNA regions on the genome of the basidiomycete Mixia osmundae revealed by mono- and dinucleosome mapping.</title>
        <authorList>
            <person name="Nishida H."/>
            <person name="Kondo S."/>
            <person name="Matsumoto T."/>
            <person name="Suzuki Y."/>
            <person name="Yoshikawa H."/>
            <person name="Taylor T.D."/>
            <person name="Sugiyama J."/>
        </authorList>
    </citation>
    <scope>NUCLEOTIDE SEQUENCE [LARGE SCALE GENOMIC DNA]</scope>
    <source>
        <strain evidence="13">CBS 9802 / IAM 14324 / JCM 22182 / KY 12970</strain>
    </source>
</reference>
<keyword evidence="13" id="KW-1185">Reference proteome</keyword>
<keyword evidence="6 10" id="KW-0812">Transmembrane</keyword>
<dbReference type="OrthoDB" id="497541at2759"/>
<reference evidence="12 13" key="1">
    <citation type="journal article" date="2011" name="J. Gen. Appl. Microbiol.">
        <title>Draft genome sequencing of the enigmatic basidiomycete Mixia osmundae.</title>
        <authorList>
            <person name="Nishida H."/>
            <person name="Nagatsuka Y."/>
            <person name="Sugiyama J."/>
        </authorList>
    </citation>
    <scope>NUCLEOTIDE SEQUENCE [LARGE SCALE GENOMIC DNA]</scope>
    <source>
        <strain evidence="13">CBS 9802 / IAM 14324 / JCM 22182 / KY 12970</strain>
    </source>
</reference>
<proteinExistence type="inferred from homology"/>
<accession>G7E234</accession>
<organism evidence="12 13">
    <name type="scientific">Mixia osmundae (strain CBS 9802 / IAM 14324 / JCM 22182 / KY 12970)</name>
    <dbReference type="NCBI Taxonomy" id="764103"/>
    <lineage>
        <taxon>Eukaryota</taxon>
        <taxon>Fungi</taxon>
        <taxon>Dikarya</taxon>
        <taxon>Basidiomycota</taxon>
        <taxon>Pucciniomycotina</taxon>
        <taxon>Mixiomycetes</taxon>
        <taxon>Mixiales</taxon>
        <taxon>Mixiaceae</taxon>
        <taxon>Mixia</taxon>
    </lineage>
</organism>
<dbReference type="EMBL" id="BABT02000108">
    <property type="protein sequence ID" value="GAA96871.1"/>
    <property type="molecule type" value="Genomic_DNA"/>
</dbReference>
<dbReference type="AlphaFoldDB" id="G7E234"/>
<evidence type="ECO:0000256" key="8">
    <source>
        <dbReference type="ARBA" id="ARBA00022989"/>
    </source>
</evidence>
<dbReference type="STRING" id="764103.G7E234"/>
<dbReference type="PANTHER" id="PTHR22760:SF2">
    <property type="entry name" value="ALPHA-1,2-MANNOSYLTRANSFERASE ALG9"/>
    <property type="match status" value="1"/>
</dbReference>
<dbReference type="UniPathway" id="UPA00378"/>
<dbReference type="PANTHER" id="PTHR22760">
    <property type="entry name" value="GLYCOSYLTRANSFERASE"/>
    <property type="match status" value="1"/>
</dbReference>
<dbReference type="Proteomes" id="UP000009131">
    <property type="component" value="Unassembled WGS sequence"/>
</dbReference>
<evidence type="ECO:0000256" key="9">
    <source>
        <dbReference type="ARBA" id="ARBA00023136"/>
    </source>
</evidence>
<evidence type="ECO:0000256" key="2">
    <source>
        <dbReference type="ARBA" id="ARBA00004922"/>
    </source>
</evidence>
<feature type="region of interest" description="Disordered" evidence="11">
    <location>
        <begin position="1"/>
        <end position="32"/>
    </location>
</feature>
<gene>
    <name evidence="12" type="primary">Mo03544</name>
    <name evidence="12" type="ORF">E5Q_03544</name>
</gene>
<keyword evidence="4 10" id="KW-0328">Glycosyltransferase</keyword>
<comment type="pathway">
    <text evidence="2">Protein modification; protein glycosylation.</text>
</comment>
<protein>
    <recommendedName>
        <fullName evidence="10">Mannosyltransferase</fullName>
        <ecNumber evidence="10">2.4.1.-</ecNumber>
    </recommendedName>
</protein>
<feature type="transmembrane region" description="Helical" evidence="10">
    <location>
        <begin position="451"/>
        <end position="472"/>
    </location>
</feature>
<dbReference type="EC" id="2.4.1.-" evidence="10"/>
<evidence type="ECO:0000313" key="12">
    <source>
        <dbReference type="EMBL" id="GAA96871.1"/>
    </source>
</evidence>
<dbReference type="InterPro" id="IPR005599">
    <property type="entry name" value="GPI_mannosylTrfase"/>
</dbReference>
<evidence type="ECO:0000256" key="7">
    <source>
        <dbReference type="ARBA" id="ARBA00022824"/>
    </source>
</evidence>
<name>G7E234_MIXOS</name>
<dbReference type="GO" id="GO:0006487">
    <property type="term" value="P:protein N-linked glycosylation"/>
    <property type="evidence" value="ECO:0007669"/>
    <property type="project" value="TreeGrafter"/>
</dbReference>
<feature type="transmembrane region" description="Helical" evidence="10">
    <location>
        <begin position="410"/>
        <end position="431"/>
    </location>
</feature>
<keyword evidence="9 10" id="KW-0472">Membrane</keyword>
<keyword evidence="5" id="KW-0808">Transferase</keyword>
<dbReference type="HOGENOM" id="CLU_018152_1_0_1"/>
<evidence type="ECO:0000256" key="1">
    <source>
        <dbReference type="ARBA" id="ARBA00004477"/>
    </source>
</evidence>
<dbReference type="GO" id="GO:0000026">
    <property type="term" value="F:alpha-1,2-mannosyltransferase activity"/>
    <property type="evidence" value="ECO:0007669"/>
    <property type="project" value="TreeGrafter"/>
</dbReference>
<dbReference type="Pfam" id="PF03901">
    <property type="entry name" value="Glyco_transf_22"/>
    <property type="match status" value="1"/>
</dbReference>
<feature type="transmembrane region" description="Helical" evidence="10">
    <location>
        <begin position="180"/>
        <end position="205"/>
    </location>
</feature>
<comment type="subcellular location">
    <subcellularLocation>
        <location evidence="1 10">Endoplasmic reticulum membrane</location>
        <topology evidence="1 10">Multi-pass membrane protein</topology>
    </subcellularLocation>
</comment>
<evidence type="ECO:0000256" key="5">
    <source>
        <dbReference type="ARBA" id="ARBA00022679"/>
    </source>
</evidence>
<dbReference type="InParanoid" id="G7E234"/>
<keyword evidence="7 10" id="KW-0256">Endoplasmic reticulum</keyword>
<feature type="transmembrane region" description="Helical" evidence="10">
    <location>
        <begin position="225"/>
        <end position="251"/>
    </location>
</feature>
<dbReference type="FunCoup" id="G7E234">
    <property type="interactions" value="536"/>
</dbReference>
<evidence type="ECO:0000256" key="6">
    <source>
        <dbReference type="ARBA" id="ARBA00022692"/>
    </source>
</evidence>
<evidence type="ECO:0000256" key="4">
    <source>
        <dbReference type="ARBA" id="ARBA00022676"/>
    </source>
</evidence>
<comment type="similarity">
    <text evidence="3 10">Belongs to the glycosyltransferase 22 family.</text>
</comment>
<dbReference type="eggNOG" id="KOG2515">
    <property type="taxonomic scope" value="Eukaryota"/>
</dbReference>